<dbReference type="PANTHER" id="PTHR43133:SF46">
    <property type="entry name" value="RNA POLYMERASE SIGMA-70 FACTOR ECF SUBFAMILY"/>
    <property type="match status" value="1"/>
</dbReference>
<evidence type="ECO:0000256" key="4">
    <source>
        <dbReference type="ARBA" id="ARBA00023163"/>
    </source>
</evidence>
<accession>A0A1X7KSB6</accession>
<dbReference type="STRING" id="561061.SAMN05660862_3169"/>
<dbReference type="InterPro" id="IPR014284">
    <property type="entry name" value="RNA_pol_sigma-70_dom"/>
</dbReference>
<dbReference type="EMBL" id="FXAU01000006">
    <property type="protein sequence ID" value="SMG44220.1"/>
    <property type="molecule type" value="Genomic_DNA"/>
</dbReference>
<dbReference type="Gene3D" id="1.10.10.10">
    <property type="entry name" value="Winged helix-like DNA-binding domain superfamily/Winged helix DNA-binding domain"/>
    <property type="match status" value="1"/>
</dbReference>
<comment type="similarity">
    <text evidence="1">Belongs to the sigma-70 factor family. ECF subfamily.</text>
</comment>
<dbReference type="Gene3D" id="1.10.1740.10">
    <property type="match status" value="1"/>
</dbReference>
<dbReference type="InterPro" id="IPR014327">
    <property type="entry name" value="RNA_pol_sigma70_bacteroid"/>
</dbReference>
<dbReference type="InterPro" id="IPR007627">
    <property type="entry name" value="RNA_pol_sigma70_r2"/>
</dbReference>
<dbReference type="PANTHER" id="PTHR43133">
    <property type="entry name" value="RNA POLYMERASE ECF-TYPE SIGMA FACTO"/>
    <property type="match status" value="1"/>
</dbReference>
<evidence type="ECO:0000256" key="1">
    <source>
        <dbReference type="ARBA" id="ARBA00010641"/>
    </source>
</evidence>
<dbReference type="InterPro" id="IPR039425">
    <property type="entry name" value="RNA_pol_sigma-70-like"/>
</dbReference>
<dbReference type="NCBIfam" id="TIGR02937">
    <property type="entry name" value="sigma70-ECF"/>
    <property type="match status" value="1"/>
</dbReference>
<dbReference type="InterPro" id="IPR013249">
    <property type="entry name" value="RNA_pol_sigma70_r4_t2"/>
</dbReference>
<dbReference type="RefSeq" id="WP_085473867.1">
    <property type="nucleotide sequence ID" value="NZ_CP038029.1"/>
</dbReference>
<organism evidence="5 6">
    <name type="scientific">Sphingobacterium psychroaquaticum</name>
    <dbReference type="NCBI Taxonomy" id="561061"/>
    <lineage>
        <taxon>Bacteria</taxon>
        <taxon>Pseudomonadati</taxon>
        <taxon>Bacteroidota</taxon>
        <taxon>Sphingobacteriia</taxon>
        <taxon>Sphingobacteriales</taxon>
        <taxon>Sphingobacteriaceae</taxon>
        <taxon>Sphingobacterium</taxon>
    </lineage>
</organism>
<keyword evidence="4" id="KW-0804">Transcription</keyword>
<dbReference type="SUPFAM" id="SSF88659">
    <property type="entry name" value="Sigma3 and sigma4 domains of RNA polymerase sigma factors"/>
    <property type="match status" value="1"/>
</dbReference>
<keyword evidence="6" id="KW-1185">Reference proteome</keyword>
<dbReference type="Pfam" id="PF04542">
    <property type="entry name" value="Sigma70_r2"/>
    <property type="match status" value="1"/>
</dbReference>
<dbReference type="GO" id="GO:0016987">
    <property type="term" value="F:sigma factor activity"/>
    <property type="evidence" value="ECO:0007669"/>
    <property type="project" value="UniProtKB-KW"/>
</dbReference>
<dbReference type="AlphaFoldDB" id="A0A1X7KSB6"/>
<dbReference type="InterPro" id="IPR036388">
    <property type="entry name" value="WH-like_DNA-bd_sf"/>
</dbReference>
<dbReference type="GO" id="GO:0003677">
    <property type="term" value="F:DNA binding"/>
    <property type="evidence" value="ECO:0007669"/>
    <property type="project" value="InterPro"/>
</dbReference>
<evidence type="ECO:0000313" key="5">
    <source>
        <dbReference type="EMBL" id="SMG44220.1"/>
    </source>
</evidence>
<keyword evidence="2" id="KW-0805">Transcription regulation</keyword>
<evidence type="ECO:0000313" key="6">
    <source>
        <dbReference type="Proteomes" id="UP000192980"/>
    </source>
</evidence>
<dbReference type="GO" id="GO:0006352">
    <property type="term" value="P:DNA-templated transcription initiation"/>
    <property type="evidence" value="ECO:0007669"/>
    <property type="project" value="InterPro"/>
</dbReference>
<reference evidence="5 6" key="1">
    <citation type="submission" date="2017-04" db="EMBL/GenBank/DDBJ databases">
        <authorList>
            <person name="Afonso C.L."/>
            <person name="Miller P.J."/>
            <person name="Scott M.A."/>
            <person name="Spackman E."/>
            <person name="Goraichik I."/>
            <person name="Dimitrov K.M."/>
            <person name="Suarez D.L."/>
            <person name="Swayne D.E."/>
        </authorList>
    </citation>
    <scope>NUCLEOTIDE SEQUENCE [LARGE SCALE GENOMIC DNA]</scope>
    <source>
        <strain evidence="5 6">DSM 22418</strain>
    </source>
</reference>
<dbReference type="InterPro" id="IPR000792">
    <property type="entry name" value="Tscrpt_reg_LuxR_C"/>
</dbReference>
<sequence>MKTLQKYKELPDEVLVEHLRMDDKRAFTALYERYWERLFHVAAQTLDSAEEAEECVQDIFYSLWSRREALQLKHSIHTYLSVAVKYKVIDRLNKKHKNKQMLAEAIQFMVTDAPCAESYLLEKELLVKLERTIALLPEKCRIVYQLSREKGRSHKQIAEELQISEKTVNNHLVRALRDIKDSITSVIPML</sequence>
<dbReference type="PRINTS" id="PR00038">
    <property type="entry name" value="HTHLUXR"/>
</dbReference>
<gene>
    <name evidence="5" type="ORF">SAMN05660862_3169</name>
</gene>
<dbReference type="NCBIfam" id="TIGR02985">
    <property type="entry name" value="Sig70_bacteroi1"/>
    <property type="match status" value="1"/>
</dbReference>
<keyword evidence="3" id="KW-0731">Sigma factor</keyword>
<protein>
    <submittedName>
        <fullName evidence="5">RNA polymerase sigma-70 factor, ECF subfamily</fullName>
    </submittedName>
</protein>
<evidence type="ECO:0000256" key="3">
    <source>
        <dbReference type="ARBA" id="ARBA00023082"/>
    </source>
</evidence>
<dbReference type="InterPro" id="IPR013325">
    <property type="entry name" value="RNA_pol_sigma_r2"/>
</dbReference>
<name>A0A1X7KSB6_9SPHI</name>
<dbReference type="Pfam" id="PF08281">
    <property type="entry name" value="Sigma70_r4_2"/>
    <property type="match status" value="1"/>
</dbReference>
<dbReference type="OrthoDB" id="1097528at2"/>
<dbReference type="InterPro" id="IPR013324">
    <property type="entry name" value="RNA_pol_sigma_r3/r4-like"/>
</dbReference>
<evidence type="ECO:0000256" key="2">
    <source>
        <dbReference type="ARBA" id="ARBA00023015"/>
    </source>
</evidence>
<dbReference type="Proteomes" id="UP000192980">
    <property type="component" value="Unassembled WGS sequence"/>
</dbReference>
<dbReference type="SUPFAM" id="SSF88946">
    <property type="entry name" value="Sigma2 domain of RNA polymerase sigma factors"/>
    <property type="match status" value="1"/>
</dbReference>
<proteinExistence type="inferred from homology"/>